<keyword evidence="4 6" id="KW-0472">Membrane</keyword>
<evidence type="ECO:0000256" key="2">
    <source>
        <dbReference type="ARBA" id="ARBA00022692"/>
    </source>
</evidence>
<dbReference type="AlphaFoldDB" id="Q92VD5"/>
<evidence type="ECO:0000313" key="7">
    <source>
        <dbReference type="EMBL" id="CAC49172.1"/>
    </source>
</evidence>
<dbReference type="GO" id="GO:0005524">
    <property type="term" value="F:ATP binding"/>
    <property type="evidence" value="ECO:0007669"/>
    <property type="project" value="InterPro"/>
</dbReference>
<dbReference type="SUPFAM" id="SSF90123">
    <property type="entry name" value="ABC transporter transmembrane region"/>
    <property type="match status" value="1"/>
</dbReference>
<feature type="region of interest" description="Disordered" evidence="5">
    <location>
        <begin position="156"/>
        <end position="175"/>
    </location>
</feature>
<dbReference type="InterPro" id="IPR036640">
    <property type="entry name" value="ABC1_TM_sf"/>
</dbReference>
<dbReference type="Proteomes" id="UP000001976">
    <property type="component" value="Plasmid pSymB"/>
</dbReference>
<dbReference type="Gene3D" id="1.20.1560.10">
    <property type="entry name" value="ABC transporter type 1, transmembrane domain"/>
    <property type="match status" value="1"/>
</dbReference>
<keyword evidence="8" id="KW-1185">Reference proteome</keyword>
<dbReference type="GO" id="GO:0005886">
    <property type="term" value="C:plasma membrane"/>
    <property type="evidence" value="ECO:0007669"/>
    <property type="project" value="UniProtKB-SubCell"/>
</dbReference>
<dbReference type="KEGG" id="sme:SM_b21268"/>
<geneLocation type="plasmid" evidence="7 8">
    <name>pSymB</name>
</geneLocation>
<reference evidence="8" key="2">
    <citation type="journal article" date="2001" name="Science">
        <title>The composite genome of the legume symbiont Sinorhizobium meliloti.</title>
        <authorList>
            <person name="Galibert F."/>
            <person name="Finan T.M."/>
            <person name="Long S.R."/>
            <person name="Puehler A."/>
            <person name="Abola P."/>
            <person name="Ampe F."/>
            <person name="Barloy-Hubler F."/>
            <person name="Barnett M.J."/>
            <person name="Becker A."/>
            <person name="Boistard P."/>
            <person name="Bothe G."/>
            <person name="Boutry M."/>
            <person name="Bowser L."/>
            <person name="Buhrmester J."/>
            <person name="Cadieu E."/>
            <person name="Capela D."/>
            <person name="Chain P."/>
            <person name="Cowie A."/>
            <person name="Davis R.W."/>
            <person name="Dreano S."/>
            <person name="Federspiel N.A."/>
            <person name="Fisher R.F."/>
            <person name="Gloux S."/>
            <person name="Godrie T."/>
            <person name="Goffeau A."/>
            <person name="Golding B."/>
            <person name="Gouzy J."/>
            <person name="Gurjal M."/>
            <person name="Hernandez-Lucas I."/>
            <person name="Hong A."/>
            <person name="Huizar L."/>
            <person name="Hyman R.W."/>
            <person name="Jones T."/>
            <person name="Kahn D."/>
            <person name="Kahn M.L."/>
            <person name="Kalman S."/>
            <person name="Keating D.H."/>
            <person name="Kiss E."/>
            <person name="Komp C."/>
            <person name="Lelaure V."/>
            <person name="Masuy D."/>
            <person name="Palm C."/>
            <person name="Peck M.C."/>
            <person name="Pohl T.M."/>
            <person name="Portetelle D."/>
            <person name="Purnelle B."/>
            <person name="Ramsperger U."/>
            <person name="Surzycki R."/>
            <person name="Thebault P."/>
            <person name="Vandenbol M."/>
            <person name="Vorhoelter F.J."/>
            <person name="Weidner S."/>
            <person name="Wells D.H."/>
            <person name="Wong K."/>
            <person name="Yeh K.-C."/>
            <person name="Batut J."/>
        </authorList>
    </citation>
    <scope>NUCLEOTIDE SEQUENCE [LARGE SCALE GENOMIC DNA]</scope>
    <source>
        <strain evidence="8">1021</strain>
        <plasmid evidence="8">Plasmid pSymB</plasmid>
    </source>
</reference>
<accession>Q92VD5</accession>
<evidence type="ECO:0000256" key="4">
    <source>
        <dbReference type="ARBA" id="ARBA00023136"/>
    </source>
</evidence>
<comment type="subcellular location">
    <subcellularLocation>
        <location evidence="1">Cell membrane</location>
        <topology evidence="1">Multi-pass membrane protein</topology>
    </subcellularLocation>
</comment>
<proteinExistence type="predicted"/>
<dbReference type="EnsemblBacteria" id="CAC49172">
    <property type="protein sequence ID" value="CAC49172"/>
    <property type="gene ID" value="SM_b21268"/>
</dbReference>
<keyword evidence="7" id="KW-0614">Plasmid</keyword>
<feature type="transmembrane region" description="Helical" evidence="6">
    <location>
        <begin position="31"/>
        <end position="48"/>
    </location>
</feature>
<gene>
    <name evidence="7" type="ORF">SM_b21268</name>
</gene>
<protein>
    <submittedName>
        <fullName evidence="7">ABC transporter</fullName>
    </submittedName>
</protein>
<evidence type="ECO:0000256" key="1">
    <source>
        <dbReference type="ARBA" id="ARBA00004651"/>
    </source>
</evidence>
<evidence type="ECO:0000256" key="6">
    <source>
        <dbReference type="SAM" id="Phobius"/>
    </source>
</evidence>
<keyword evidence="2 6" id="KW-0812">Transmembrane</keyword>
<evidence type="ECO:0000256" key="5">
    <source>
        <dbReference type="SAM" id="MobiDB-lite"/>
    </source>
</evidence>
<feature type="transmembrane region" description="Helical" evidence="6">
    <location>
        <begin position="99"/>
        <end position="121"/>
    </location>
</feature>
<feature type="region of interest" description="Disordered" evidence="5">
    <location>
        <begin position="208"/>
        <end position="237"/>
    </location>
</feature>
<dbReference type="eggNOG" id="COG1132">
    <property type="taxonomic scope" value="Bacteria"/>
</dbReference>
<dbReference type="PIR" id="D95938">
    <property type="entry name" value="D95938"/>
</dbReference>
<dbReference type="EMBL" id="AL591985">
    <property type="protein sequence ID" value="CAC49172.1"/>
    <property type="molecule type" value="Genomic_DNA"/>
</dbReference>
<dbReference type="HOGENOM" id="CLU_1169927_0_0_5"/>
<feature type="compositionally biased region" description="Basic and acidic residues" evidence="5">
    <location>
        <begin position="156"/>
        <end position="173"/>
    </location>
</feature>
<keyword evidence="3 6" id="KW-1133">Transmembrane helix</keyword>
<evidence type="ECO:0000313" key="8">
    <source>
        <dbReference type="Proteomes" id="UP000001976"/>
    </source>
</evidence>
<name>Q92VD5_RHIME</name>
<sequence>MRSRISDRSLYRHMEPRLSRYIWTHTRKQQLWILLVVALSMVPYFLSFDLPKQIVNGPIQGAGFDGPEATQPFLPISFDLPFFGEVNLFSGFDLGREGMLLALSLVFLLLVIINGLFKFYINTYKGRLGERLLRRIRFELVDRVLRFPPRLSQAREAGRNLDHDQGRGGADGRLHRRRLRAARPSRWAGADGADLHPPPELLVGHHRSLHRRRSGGHYPAHAQATAGARPRASVDGA</sequence>
<reference evidence="7 8" key="1">
    <citation type="journal article" date="2001" name="Proc. Natl. Acad. Sci. U.S.A.">
        <title>The complete sequence of the 1,683-kb pSymB megaplasmid from the N2-fixing endosymbiont Sinorhizobium meliloti.</title>
        <authorList>
            <person name="Finan T.M."/>
            <person name="Weidner S."/>
            <person name="Wong K."/>
            <person name="Buhrmester J."/>
            <person name="Chain P."/>
            <person name="Vorholter F.J."/>
            <person name="Hernandez-Lucas I."/>
            <person name="Becker A."/>
            <person name="Cowie A."/>
            <person name="Gouzy J."/>
            <person name="Golding B."/>
            <person name="Puhler A."/>
        </authorList>
    </citation>
    <scope>NUCLEOTIDE SEQUENCE [LARGE SCALE GENOMIC DNA]</scope>
    <source>
        <strain evidence="7 8">1021</strain>
        <plasmid evidence="8">Plasmid pSymB</plasmid>
    </source>
</reference>
<organism evidence="7 8">
    <name type="scientific">Rhizobium meliloti (strain 1021)</name>
    <name type="common">Ensifer meliloti</name>
    <name type="synonym">Sinorhizobium meliloti</name>
    <dbReference type="NCBI Taxonomy" id="266834"/>
    <lineage>
        <taxon>Bacteria</taxon>
        <taxon>Pseudomonadati</taxon>
        <taxon>Pseudomonadota</taxon>
        <taxon>Alphaproteobacteria</taxon>
        <taxon>Hyphomicrobiales</taxon>
        <taxon>Rhizobiaceae</taxon>
        <taxon>Sinorhizobium/Ensifer group</taxon>
        <taxon>Sinorhizobium</taxon>
    </lineage>
</organism>
<evidence type="ECO:0000256" key="3">
    <source>
        <dbReference type="ARBA" id="ARBA00022989"/>
    </source>
</evidence>